<keyword evidence="4 11" id="KW-0658">Purine biosynthesis</keyword>
<dbReference type="Gene3D" id="3.40.50.720">
    <property type="entry name" value="NAD(P)-binding Rossmann-like Domain"/>
    <property type="match status" value="1"/>
</dbReference>
<dbReference type="InterPro" id="IPR000672">
    <property type="entry name" value="THF_DH/CycHdrlase"/>
</dbReference>
<accession>A0ABN1ZH79</accession>
<dbReference type="InterPro" id="IPR020630">
    <property type="entry name" value="THF_DH/CycHdrlase_cat_dom"/>
</dbReference>
<sequence>MSLAAPLPTERWAGEGSAVRIDGTALAARTLEELRLRVDRLHEHDIRPGLGTILVGENAGSLSYVAGKHRDSAQIGIESIRLDLPATASAADIRAAILQMNDDPRVTAFIVQLPLPEGIDPTPMLELMDPSKDADGLHPTNLGELVLAVPGGAGTIDAPLPCTPRGIVEMLRAYDIPIRGKHVTIIGQGLTVGRPLGLLLTRLEATATLTHSLTADVAAECRRADIVIAAAGVAGLVKPDWVQPGAAVIDVGITRVVNEETGKAKLRGDVDPAVASVAGFLSPVPGGVGPMTRAMLMKNVVEAAERRLH</sequence>
<comment type="catalytic activity">
    <reaction evidence="11">
        <text>(6R)-5,10-methenyltetrahydrofolate + H2O = (6R)-10-formyltetrahydrofolate + H(+)</text>
        <dbReference type="Rhea" id="RHEA:23700"/>
        <dbReference type="ChEBI" id="CHEBI:15377"/>
        <dbReference type="ChEBI" id="CHEBI:15378"/>
        <dbReference type="ChEBI" id="CHEBI:57455"/>
        <dbReference type="ChEBI" id="CHEBI:195366"/>
        <dbReference type="EC" id="3.5.4.9"/>
    </reaction>
</comment>
<comment type="catalytic activity">
    <reaction evidence="11">
        <text>(6R)-5,10-methylene-5,6,7,8-tetrahydrofolate + NADP(+) = (6R)-5,10-methenyltetrahydrofolate + NADPH</text>
        <dbReference type="Rhea" id="RHEA:22812"/>
        <dbReference type="ChEBI" id="CHEBI:15636"/>
        <dbReference type="ChEBI" id="CHEBI:57455"/>
        <dbReference type="ChEBI" id="CHEBI:57783"/>
        <dbReference type="ChEBI" id="CHEBI:58349"/>
        <dbReference type="EC" id="1.5.1.5"/>
    </reaction>
</comment>
<evidence type="ECO:0000259" key="13">
    <source>
        <dbReference type="Pfam" id="PF02882"/>
    </source>
</evidence>
<comment type="function">
    <text evidence="11">Catalyzes the oxidation of 5,10-methylenetetrahydrofolate to 5,10-methenyltetrahydrofolate and then the hydrolysis of 5,10-methenyltetrahydrofolate to 10-formyltetrahydrofolate.</text>
</comment>
<evidence type="ECO:0000256" key="8">
    <source>
        <dbReference type="ARBA" id="ARBA00023102"/>
    </source>
</evidence>
<evidence type="ECO:0000256" key="4">
    <source>
        <dbReference type="ARBA" id="ARBA00022755"/>
    </source>
</evidence>
<feature type="binding site" evidence="11">
    <location>
        <position position="253"/>
    </location>
    <ligand>
        <name>NADP(+)</name>
        <dbReference type="ChEBI" id="CHEBI:58349"/>
    </ligand>
</feature>
<organism evidence="14 15">
    <name type="scientific">Curtobacterium herbarum</name>
    <dbReference type="NCBI Taxonomy" id="150122"/>
    <lineage>
        <taxon>Bacteria</taxon>
        <taxon>Bacillati</taxon>
        <taxon>Actinomycetota</taxon>
        <taxon>Actinomycetes</taxon>
        <taxon>Micrococcales</taxon>
        <taxon>Microbacteriaceae</taxon>
        <taxon>Curtobacterium</taxon>
    </lineage>
</organism>
<protein>
    <recommendedName>
        <fullName evidence="11">Bifunctional protein FolD</fullName>
    </recommendedName>
    <domain>
        <recommendedName>
            <fullName evidence="11">Methylenetetrahydrofolate dehydrogenase</fullName>
            <ecNumber evidence="11">1.5.1.5</ecNumber>
        </recommendedName>
    </domain>
    <domain>
        <recommendedName>
            <fullName evidence="11">Methenyltetrahydrofolate cyclohydrolase</fullName>
            <ecNumber evidence="11">3.5.4.9</ecNumber>
        </recommendedName>
    </domain>
</protein>
<dbReference type="PANTHER" id="PTHR48099:SF5">
    <property type="entry name" value="C-1-TETRAHYDROFOLATE SYNTHASE, CYTOPLASMIC"/>
    <property type="match status" value="1"/>
</dbReference>
<keyword evidence="10 11" id="KW-0511">Multifunctional enzyme</keyword>
<dbReference type="SUPFAM" id="SSF51735">
    <property type="entry name" value="NAD(P)-binding Rossmann-fold domains"/>
    <property type="match status" value="1"/>
</dbReference>
<dbReference type="PRINTS" id="PR00085">
    <property type="entry name" value="THFDHDRGNASE"/>
</dbReference>
<feature type="domain" description="Tetrahydrofolate dehydrogenase/cyclohydrolase NAD(P)-binding" evidence="13">
    <location>
        <begin position="161"/>
        <end position="307"/>
    </location>
</feature>
<dbReference type="Gene3D" id="3.40.50.10860">
    <property type="entry name" value="Leucine Dehydrogenase, chain A, domain 1"/>
    <property type="match status" value="1"/>
</dbReference>
<evidence type="ECO:0000256" key="3">
    <source>
        <dbReference type="ARBA" id="ARBA00022605"/>
    </source>
</evidence>
<name>A0ABN1ZH79_9MICO</name>
<keyword evidence="7 11" id="KW-0560">Oxidoreductase</keyword>
<reference evidence="14 15" key="1">
    <citation type="journal article" date="2019" name="Int. J. Syst. Evol. Microbiol.">
        <title>The Global Catalogue of Microorganisms (GCM) 10K type strain sequencing project: providing services to taxonomists for standard genome sequencing and annotation.</title>
        <authorList>
            <consortium name="The Broad Institute Genomics Platform"/>
            <consortium name="The Broad Institute Genome Sequencing Center for Infectious Disease"/>
            <person name="Wu L."/>
            <person name="Ma J."/>
        </authorList>
    </citation>
    <scope>NUCLEOTIDE SEQUENCE [LARGE SCALE GENOMIC DNA]</scope>
    <source>
        <strain evidence="14 15">JCM 12140</strain>
    </source>
</reference>
<evidence type="ECO:0000259" key="12">
    <source>
        <dbReference type="Pfam" id="PF00763"/>
    </source>
</evidence>
<evidence type="ECO:0000256" key="10">
    <source>
        <dbReference type="ARBA" id="ARBA00023268"/>
    </source>
</evidence>
<dbReference type="Pfam" id="PF02882">
    <property type="entry name" value="THF_DHG_CYH_C"/>
    <property type="match status" value="1"/>
</dbReference>
<evidence type="ECO:0000313" key="15">
    <source>
        <dbReference type="Proteomes" id="UP001501742"/>
    </source>
</evidence>
<evidence type="ECO:0000256" key="1">
    <source>
        <dbReference type="ARBA" id="ARBA00004777"/>
    </source>
</evidence>
<proteinExistence type="inferred from homology"/>
<dbReference type="Proteomes" id="UP001501742">
    <property type="component" value="Unassembled WGS sequence"/>
</dbReference>
<keyword evidence="6 11" id="KW-0521">NADP</keyword>
<comment type="pathway">
    <text evidence="1 11">One-carbon metabolism; tetrahydrofolate interconversion.</text>
</comment>
<dbReference type="EMBL" id="BAAAJX010000019">
    <property type="protein sequence ID" value="GAA1494925.1"/>
    <property type="molecule type" value="Genomic_DNA"/>
</dbReference>
<keyword evidence="2 11" id="KW-0554">One-carbon metabolism</keyword>
<comment type="caution">
    <text evidence="14">The sequence shown here is derived from an EMBL/GenBank/DDBJ whole genome shotgun (WGS) entry which is preliminary data.</text>
</comment>
<keyword evidence="3 11" id="KW-0028">Amino-acid biosynthesis</keyword>
<dbReference type="SUPFAM" id="SSF53223">
    <property type="entry name" value="Aminoacid dehydrogenase-like, N-terminal domain"/>
    <property type="match status" value="1"/>
</dbReference>
<feature type="domain" description="Tetrahydrofolate dehydrogenase/cyclohydrolase catalytic" evidence="12">
    <location>
        <begin position="21"/>
        <end position="135"/>
    </location>
</feature>
<dbReference type="EC" id="1.5.1.5" evidence="11"/>
<dbReference type="InterPro" id="IPR036291">
    <property type="entry name" value="NAD(P)-bd_dom_sf"/>
</dbReference>
<evidence type="ECO:0000256" key="2">
    <source>
        <dbReference type="ARBA" id="ARBA00022563"/>
    </source>
</evidence>
<evidence type="ECO:0000256" key="5">
    <source>
        <dbReference type="ARBA" id="ARBA00022801"/>
    </source>
</evidence>
<dbReference type="EC" id="3.5.4.9" evidence="11"/>
<dbReference type="InterPro" id="IPR020631">
    <property type="entry name" value="THF_DH/CycHdrlase_NAD-bd_dom"/>
</dbReference>
<evidence type="ECO:0000256" key="7">
    <source>
        <dbReference type="ARBA" id="ARBA00023002"/>
    </source>
</evidence>
<comment type="caution">
    <text evidence="11">Lacks conserved residue(s) required for the propagation of feature annotation.</text>
</comment>
<gene>
    <name evidence="11" type="primary">folD</name>
    <name evidence="14" type="ORF">GCM10009627_32710</name>
</gene>
<evidence type="ECO:0000256" key="6">
    <source>
        <dbReference type="ARBA" id="ARBA00022857"/>
    </source>
</evidence>
<dbReference type="PANTHER" id="PTHR48099">
    <property type="entry name" value="C-1-TETRAHYDROFOLATE SYNTHASE, CYTOPLASMIC-RELATED"/>
    <property type="match status" value="1"/>
</dbReference>
<feature type="binding site" evidence="11">
    <location>
        <begin position="187"/>
        <end position="189"/>
    </location>
    <ligand>
        <name>NADP(+)</name>
        <dbReference type="ChEBI" id="CHEBI:58349"/>
    </ligand>
</feature>
<evidence type="ECO:0000256" key="9">
    <source>
        <dbReference type="ARBA" id="ARBA00023167"/>
    </source>
</evidence>
<keyword evidence="5 11" id="KW-0378">Hydrolase</keyword>
<keyword evidence="8 11" id="KW-0368">Histidine biosynthesis</keyword>
<dbReference type="Pfam" id="PF00763">
    <property type="entry name" value="THF_DHG_CYH"/>
    <property type="match status" value="1"/>
</dbReference>
<dbReference type="HAMAP" id="MF_01576">
    <property type="entry name" value="THF_DHG_CYH"/>
    <property type="match status" value="1"/>
</dbReference>
<comment type="subunit">
    <text evidence="11">Homodimer.</text>
</comment>
<dbReference type="InterPro" id="IPR046346">
    <property type="entry name" value="Aminoacid_DH-like_N_sf"/>
</dbReference>
<keyword evidence="9 11" id="KW-0486">Methionine biosynthesis</keyword>
<evidence type="ECO:0000313" key="14">
    <source>
        <dbReference type="EMBL" id="GAA1494925.1"/>
    </source>
</evidence>
<dbReference type="RefSeq" id="WP_204606828.1">
    <property type="nucleotide sequence ID" value="NZ_BAAAJX010000019.1"/>
</dbReference>
<comment type="similarity">
    <text evidence="11">Belongs to the tetrahydrofolate dehydrogenase/cyclohydrolase family.</text>
</comment>
<keyword evidence="15" id="KW-1185">Reference proteome</keyword>
<evidence type="ECO:0000256" key="11">
    <source>
        <dbReference type="HAMAP-Rule" id="MF_01576"/>
    </source>
</evidence>
<dbReference type="CDD" id="cd01080">
    <property type="entry name" value="NAD_bind_m-THF_DH_Cyclohyd"/>
    <property type="match status" value="1"/>
</dbReference>